<keyword evidence="1" id="KW-0812">Transmembrane</keyword>
<gene>
    <name evidence="2" type="ORF">NP233_g7302</name>
</gene>
<dbReference type="EMBL" id="JANIEX010000524">
    <property type="protein sequence ID" value="KAJ3565960.1"/>
    <property type="molecule type" value="Genomic_DNA"/>
</dbReference>
<protein>
    <submittedName>
        <fullName evidence="2">Uncharacterized protein</fullName>
    </submittedName>
</protein>
<keyword evidence="3" id="KW-1185">Reference proteome</keyword>
<proteinExistence type="predicted"/>
<dbReference type="AlphaFoldDB" id="A0AAD5VS45"/>
<feature type="transmembrane region" description="Helical" evidence="1">
    <location>
        <begin position="99"/>
        <end position="121"/>
    </location>
</feature>
<evidence type="ECO:0000256" key="1">
    <source>
        <dbReference type="SAM" id="Phobius"/>
    </source>
</evidence>
<name>A0AAD5VS45_9AGAR</name>
<keyword evidence="1" id="KW-1133">Transmembrane helix</keyword>
<feature type="transmembrane region" description="Helical" evidence="1">
    <location>
        <begin position="26"/>
        <end position="47"/>
    </location>
</feature>
<feature type="transmembrane region" description="Helical" evidence="1">
    <location>
        <begin position="142"/>
        <end position="169"/>
    </location>
</feature>
<feature type="transmembrane region" description="Helical" evidence="1">
    <location>
        <begin position="59"/>
        <end position="79"/>
    </location>
</feature>
<feature type="transmembrane region" description="Helical" evidence="1">
    <location>
        <begin position="181"/>
        <end position="204"/>
    </location>
</feature>
<comment type="caution">
    <text evidence="2">The sequence shown here is derived from an EMBL/GenBank/DDBJ whole genome shotgun (WGS) entry which is preliminary data.</text>
</comment>
<dbReference type="Proteomes" id="UP001213000">
    <property type="component" value="Unassembled WGS sequence"/>
</dbReference>
<evidence type="ECO:0000313" key="2">
    <source>
        <dbReference type="EMBL" id="KAJ3565960.1"/>
    </source>
</evidence>
<keyword evidence="1" id="KW-0472">Membrane</keyword>
<accession>A0AAD5VS45</accession>
<reference evidence="2" key="1">
    <citation type="submission" date="2022-07" db="EMBL/GenBank/DDBJ databases">
        <title>Genome Sequence of Leucocoprinus birnbaumii.</title>
        <authorList>
            <person name="Buettner E."/>
        </authorList>
    </citation>
    <scope>NUCLEOTIDE SEQUENCE</scope>
    <source>
        <strain evidence="2">VT141</strain>
    </source>
</reference>
<sequence>MIMDPYAPPGDSALGLYNERTILDGIILGTIAYGVHVVLFVWCFRTLTRRDNKCSMDWFYLAYTFVLFVLGTIGNATNIKVAELAFVDKRNFPGGPGGYFATGAGPVGLTCNVVFIISSWFQDCLLLWRFWMFLGYGGRWYTVLLPCLMFLTSFSLSLILIILLCLPGITLWTEISIDLAIPYWAISISLNVIITTCISIKLLYLRRISVGLGAEYVSVTAMLVESAALYTKPRTPSPWTDAVRRSVADYPAGSTRPRLVCSVT</sequence>
<evidence type="ECO:0000313" key="3">
    <source>
        <dbReference type="Proteomes" id="UP001213000"/>
    </source>
</evidence>
<organism evidence="2 3">
    <name type="scientific">Leucocoprinus birnbaumii</name>
    <dbReference type="NCBI Taxonomy" id="56174"/>
    <lineage>
        <taxon>Eukaryota</taxon>
        <taxon>Fungi</taxon>
        <taxon>Dikarya</taxon>
        <taxon>Basidiomycota</taxon>
        <taxon>Agaricomycotina</taxon>
        <taxon>Agaricomycetes</taxon>
        <taxon>Agaricomycetidae</taxon>
        <taxon>Agaricales</taxon>
        <taxon>Agaricineae</taxon>
        <taxon>Agaricaceae</taxon>
        <taxon>Leucocoprinus</taxon>
    </lineage>
</organism>